<accession>A0A7K3WKN2</accession>
<gene>
    <name evidence="7" type="ORF">G3O08_00865</name>
</gene>
<dbReference type="NCBIfam" id="NF006569">
    <property type="entry name" value="PRK09082.1"/>
    <property type="match status" value="1"/>
</dbReference>
<protein>
    <submittedName>
        <fullName evidence="7">Aminotransferase class I/II-fold pyridoxal phosphate-dependent enzyme</fullName>
    </submittedName>
</protein>
<dbReference type="PANTHER" id="PTHR43807">
    <property type="entry name" value="FI04487P"/>
    <property type="match status" value="1"/>
</dbReference>
<dbReference type="InterPro" id="IPR051326">
    <property type="entry name" value="Kynurenine-oxoglutarate_AT"/>
</dbReference>
<dbReference type="InterPro" id="IPR015424">
    <property type="entry name" value="PyrdxlP-dep_Trfase"/>
</dbReference>
<name>A0A7K3WKN2_9FLAO</name>
<dbReference type="EMBL" id="JAAGVY010000001">
    <property type="protein sequence ID" value="NEN22054.1"/>
    <property type="molecule type" value="Genomic_DNA"/>
</dbReference>
<dbReference type="FunFam" id="3.40.640.10:FF:000033">
    <property type="entry name" value="Aspartate aminotransferase"/>
    <property type="match status" value="1"/>
</dbReference>
<feature type="domain" description="Aminotransferase class I/classII large" evidence="6">
    <location>
        <begin position="32"/>
        <end position="379"/>
    </location>
</feature>
<dbReference type="GO" id="GO:0016212">
    <property type="term" value="F:kynurenine-oxoglutarate transaminase activity"/>
    <property type="evidence" value="ECO:0007669"/>
    <property type="project" value="TreeGrafter"/>
</dbReference>
<dbReference type="GO" id="GO:0030170">
    <property type="term" value="F:pyridoxal phosphate binding"/>
    <property type="evidence" value="ECO:0007669"/>
    <property type="project" value="InterPro"/>
</dbReference>
<evidence type="ECO:0000256" key="2">
    <source>
        <dbReference type="ARBA" id="ARBA00007441"/>
    </source>
</evidence>
<dbReference type="Gene3D" id="3.90.1150.10">
    <property type="entry name" value="Aspartate Aminotransferase, domain 1"/>
    <property type="match status" value="1"/>
</dbReference>
<dbReference type="GO" id="GO:0005737">
    <property type="term" value="C:cytoplasm"/>
    <property type="evidence" value="ECO:0007669"/>
    <property type="project" value="TreeGrafter"/>
</dbReference>
<dbReference type="AlphaFoldDB" id="A0A7K3WKN2"/>
<dbReference type="InterPro" id="IPR015422">
    <property type="entry name" value="PyrdxlP-dep_Trfase_small"/>
</dbReference>
<dbReference type="RefSeq" id="WP_163282771.1">
    <property type="nucleotide sequence ID" value="NZ_JAAGVY010000001.1"/>
</dbReference>
<evidence type="ECO:0000256" key="5">
    <source>
        <dbReference type="ARBA" id="ARBA00022898"/>
    </source>
</evidence>
<dbReference type="InterPro" id="IPR004839">
    <property type="entry name" value="Aminotransferase_I/II_large"/>
</dbReference>
<dbReference type="Pfam" id="PF00155">
    <property type="entry name" value="Aminotran_1_2"/>
    <property type="match status" value="1"/>
</dbReference>
<comment type="cofactor">
    <cofactor evidence="1">
        <name>pyridoxal 5'-phosphate</name>
        <dbReference type="ChEBI" id="CHEBI:597326"/>
    </cofactor>
</comment>
<evidence type="ECO:0000256" key="3">
    <source>
        <dbReference type="ARBA" id="ARBA00022576"/>
    </source>
</evidence>
<dbReference type="SUPFAM" id="SSF53383">
    <property type="entry name" value="PLP-dependent transferases"/>
    <property type="match status" value="1"/>
</dbReference>
<dbReference type="InterPro" id="IPR015421">
    <property type="entry name" value="PyrdxlP-dep_Trfase_major"/>
</dbReference>
<dbReference type="Proteomes" id="UP000486602">
    <property type="component" value="Unassembled WGS sequence"/>
</dbReference>
<keyword evidence="4 7" id="KW-0808">Transferase</keyword>
<dbReference type="CDD" id="cd00609">
    <property type="entry name" value="AAT_like"/>
    <property type="match status" value="1"/>
</dbReference>
<evidence type="ECO:0000313" key="7">
    <source>
        <dbReference type="EMBL" id="NEN22054.1"/>
    </source>
</evidence>
<evidence type="ECO:0000256" key="4">
    <source>
        <dbReference type="ARBA" id="ARBA00022679"/>
    </source>
</evidence>
<reference evidence="7 8" key="1">
    <citation type="submission" date="2020-02" db="EMBL/GenBank/DDBJ databases">
        <title>Out from the shadows clarifying the taxonomy of the family Cryomorphaceae and related taxa by utilizing the GTDB taxonomic framework.</title>
        <authorList>
            <person name="Bowman J.P."/>
        </authorList>
    </citation>
    <scope>NUCLEOTIDE SEQUENCE [LARGE SCALE GENOMIC DNA]</scope>
    <source>
        <strain evidence="7 8">QSSC 1-22</strain>
    </source>
</reference>
<proteinExistence type="inferred from homology"/>
<comment type="caution">
    <text evidence="7">The sequence shown here is derived from an EMBL/GenBank/DDBJ whole genome shotgun (WGS) entry which is preliminary data.</text>
</comment>
<organism evidence="7 8">
    <name type="scientific">Cryomorpha ignava</name>
    <dbReference type="NCBI Taxonomy" id="101383"/>
    <lineage>
        <taxon>Bacteria</taxon>
        <taxon>Pseudomonadati</taxon>
        <taxon>Bacteroidota</taxon>
        <taxon>Flavobacteriia</taxon>
        <taxon>Flavobacteriales</taxon>
        <taxon>Cryomorphaceae</taxon>
        <taxon>Cryomorpha</taxon>
    </lineage>
</organism>
<keyword evidence="8" id="KW-1185">Reference proteome</keyword>
<dbReference type="PANTHER" id="PTHR43807:SF20">
    <property type="entry name" value="FI04487P"/>
    <property type="match status" value="1"/>
</dbReference>
<sequence>MISPVAISSKLPQVGTTIFTIMSKMATDFNAINLAQGFPDFAIDPEIIRLVTKHMQAGNNQYAPMQGVPALRNAIAQKIENTYGRKYNPDTEITVTAGATQAIYTAITALVKDEDEVIVFTPAYDCYVPPILLNHGKPVYVQMKGPNYKVNWEEVRKLVTRKTKLIIINTPHNPSGTIWSDSDMRELEKLAVDSDALVLSDEVYEHIVFDDATHYSAARYNELAKRSLIVASFGKTFHATGWKMGYIYGPENLMTEFRKVHQYLVFSVNTPIQYALADYLENPTRYQNLAAIYQQKRDLFLEAIAPSRFSAIPKAQGTYFQLLSYTAISKKKEVQFAELVTKKHGVASIPVSVFYHQPLDQQVLRFCFAKSDDTLLKAAELLNKI</sequence>
<evidence type="ECO:0000256" key="1">
    <source>
        <dbReference type="ARBA" id="ARBA00001933"/>
    </source>
</evidence>
<keyword evidence="5" id="KW-0663">Pyridoxal phosphate</keyword>
<keyword evidence="3 7" id="KW-0032">Aminotransferase</keyword>
<evidence type="ECO:0000259" key="6">
    <source>
        <dbReference type="Pfam" id="PF00155"/>
    </source>
</evidence>
<evidence type="ECO:0000313" key="8">
    <source>
        <dbReference type="Proteomes" id="UP000486602"/>
    </source>
</evidence>
<comment type="similarity">
    <text evidence="2">Belongs to the class-I pyridoxal-phosphate-dependent aminotransferase family.</text>
</comment>
<dbReference type="Gene3D" id="3.40.640.10">
    <property type="entry name" value="Type I PLP-dependent aspartate aminotransferase-like (Major domain)"/>
    <property type="match status" value="1"/>
</dbReference>